<dbReference type="InterPro" id="IPR011547">
    <property type="entry name" value="SLC26A/SulP_dom"/>
</dbReference>
<feature type="domain" description="STAS" evidence="6">
    <location>
        <begin position="523"/>
        <end position="646"/>
    </location>
</feature>
<keyword evidence="4 5" id="KW-0472">Membrane</keyword>
<dbReference type="Pfam" id="PF01740">
    <property type="entry name" value="STAS"/>
    <property type="match status" value="1"/>
</dbReference>
<dbReference type="PANTHER" id="PTHR11814">
    <property type="entry name" value="SULFATE TRANSPORTER"/>
    <property type="match status" value="1"/>
</dbReference>
<dbReference type="EMBL" id="NCKU01001210">
    <property type="protein sequence ID" value="RWS12770.1"/>
    <property type="molecule type" value="Genomic_DNA"/>
</dbReference>
<feature type="transmembrane region" description="Helical" evidence="5">
    <location>
        <begin position="374"/>
        <end position="394"/>
    </location>
</feature>
<feature type="transmembrane region" description="Helical" evidence="5">
    <location>
        <begin position="254"/>
        <end position="272"/>
    </location>
</feature>
<feature type="transmembrane region" description="Helical" evidence="5">
    <location>
        <begin position="178"/>
        <end position="201"/>
    </location>
</feature>
<dbReference type="Proteomes" id="UP000285301">
    <property type="component" value="Unassembled WGS sequence"/>
</dbReference>
<dbReference type="InterPro" id="IPR001902">
    <property type="entry name" value="SLC26A/SulP_fam"/>
</dbReference>
<dbReference type="Pfam" id="PF00916">
    <property type="entry name" value="Sulfate_transp"/>
    <property type="match status" value="1"/>
</dbReference>
<evidence type="ECO:0000256" key="1">
    <source>
        <dbReference type="ARBA" id="ARBA00004141"/>
    </source>
</evidence>
<reference evidence="7 10" key="1">
    <citation type="journal article" date="2018" name="Gigascience">
        <title>Genomes of trombidid mites reveal novel predicted allergens and laterally-transferred genes associated with secondary metabolism.</title>
        <authorList>
            <person name="Dong X."/>
            <person name="Chaisiri K."/>
            <person name="Xia D."/>
            <person name="Armstrong S.D."/>
            <person name="Fang Y."/>
            <person name="Donnelly M.J."/>
            <person name="Kadowaki T."/>
            <person name="McGarry J.W."/>
            <person name="Darby A.C."/>
            <person name="Makepeace B.L."/>
        </authorList>
    </citation>
    <scope>NUCLEOTIDE SEQUENCE [LARGE SCALE GENOMIC DNA]</scope>
    <source>
        <strain evidence="7">UoL-WK</strain>
    </source>
</reference>
<evidence type="ECO:0000313" key="7">
    <source>
        <dbReference type="EMBL" id="RWS10166.1"/>
    </source>
</evidence>
<reference evidence="7" key="2">
    <citation type="submission" date="2018-11" db="EMBL/GenBank/DDBJ databases">
        <title>Trombidioid mite genomics.</title>
        <authorList>
            <person name="Dong X."/>
        </authorList>
    </citation>
    <scope>NUCLEOTIDE SEQUENCE</scope>
    <source>
        <strain evidence="7">UoL-WK</strain>
    </source>
</reference>
<feature type="transmembrane region" description="Helical" evidence="5">
    <location>
        <begin position="470"/>
        <end position="499"/>
    </location>
</feature>
<evidence type="ECO:0000313" key="9">
    <source>
        <dbReference type="EMBL" id="RWS12770.1"/>
    </source>
</evidence>
<dbReference type="GO" id="GO:0055085">
    <property type="term" value="P:transmembrane transport"/>
    <property type="evidence" value="ECO:0007669"/>
    <property type="project" value="InterPro"/>
</dbReference>
<dbReference type="SUPFAM" id="SSF52091">
    <property type="entry name" value="SpoIIaa-like"/>
    <property type="match status" value="1"/>
</dbReference>
<evidence type="ECO:0000256" key="2">
    <source>
        <dbReference type="ARBA" id="ARBA00022692"/>
    </source>
</evidence>
<comment type="subcellular location">
    <subcellularLocation>
        <location evidence="1">Membrane</location>
        <topology evidence="1">Multi-pass membrane protein</topology>
    </subcellularLocation>
</comment>
<dbReference type="CDD" id="cd07042">
    <property type="entry name" value="STAS_SulP_like_sulfate_transporter"/>
    <property type="match status" value="1"/>
</dbReference>
<dbReference type="AlphaFoldDB" id="A0A3S3QKH6"/>
<sequence length="660" mass="73402">MANKILSAAANASSKRDELSDDAIEKYEGIRSNNNDCRHVSMKDIFYATFPLFDRLRTYSRDDLITDIIAGLTLSILHIPQAIAYSLLIGVGPIYGLYSSFFPVLIYAFMGTAQHISIGTIAVVDIILAEIVKKFSFESFQKAENATVQYNFNGIHVHKLENENLYAPHSEIEIMTSVCFLTGLIQIIMGILKMGAVSLIFSDQLVSGFSCAASFHVAVSQLPNLFDIKLANKSAAPFHLVVEIIAIGKQFLSFNRISLIIVSVVFTIMILFKELMEPYIKRRFFSIPVPIDLIIVVTATLLSKYFLFNENYAIKIIGEIPTGLPTPQLPRLSFANLIIIDSISIALITYAFALSLGKIYAKQHGYTVRPNQEFFALGTANAVSAFFGCFATTASLSRTSTMGQHAKTQFCSIVSCAIILLVMLYFSAALYHLPKCVIAVIIIYSQKPLILEMREFSKAWNISRYEGGIWIVTFACVILLGIYLGLLAGVVFSVLTIVLRFYSPKLRLLGQLPNSDIYLDIRQHPAAREIFGIKILQFSSPLFFMNKDMFQESVCKKALKLQKFKGHPWQGKVEAVVIDCSSMSFVDSSAVETLSQITNELNQRGVEMALAAIPPPVISFLTRSDFFYKSPNTAIYPSVHEAVMKVTSPKLAKNIDKLLP</sequence>
<feature type="transmembrane region" description="Helical" evidence="5">
    <location>
        <begin position="104"/>
        <end position="128"/>
    </location>
</feature>
<proteinExistence type="predicted"/>
<evidence type="ECO:0000256" key="3">
    <source>
        <dbReference type="ARBA" id="ARBA00022989"/>
    </source>
</evidence>
<keyword evidence="10" id="KW-1185">Reference proteome</keyword>
<evidence type="ECO:0000313" key="10">
    <source>
        <dbReference type="Proteomes" id="UP000285301"/>
    </source>
</evidence>
<feature type="transmembrane region" description="Helical" evidence="5">
    <location>
        <begin position="334"/>
        <end position="353"/>
    </location>
</feature>
<dbReference type="PROSITE" id="PS50801">
    <property type="entry name" value="STAS"/>
    <property type="match status" value="1"/>
</dbReference>
<accession>A0A3S3QKH6</accession>
<dbReference type="GO" id="GO:0016020">
    <property type="term" value="C:membrane"/>
    <property type="evidence" value="ECO:0007669"/>
    <property type="project" value="UniProtKB-SubCell"/>
</dbReference>
<name>A0A3S3QKH6_9ACAR</name>
<organism evidence="7 10">
    <name type="scientific">Dinothrombium tinctorium</name>
    <dbReference type="NCBI Taxonomy" id="1965070"/>
    <lineage>
        <taxon>Eukaryota</taxon>
        <taxon>Metazoa</taxon>
        <taxon>Ecdysozoa</taxon>
        <taxon>Arthropoda</taxon>
        <taxon>Chelicerata</taxon>
        <taxon>Arachnida</taxon>
        <taxon>Acari</taxon>
        <taxon>Acariformes</taxon>
        <taxon>Trombidiformes</taxon>
        <taxon>Prostigmata</taxon>
        <taxon>Anystina</taxon>
        <taxon>Parasitengona</taxon>
        <taxon>Trombidioidea</taxon>
        <taxon>Trombidiidae</taxon>
        <taxon>Dinothrombium</taxon>
    </lineage>
</organism>
<evidence type="ECO:0000259" key="6">
    <source>
        <dbReference type="PROSITE" id="PS50801"/>
    </source>
</evidence>
<dbReference type="InterPro" id="IPR002645">
    <property type="entry name" value="STAS_dom"/>
</dbReference>
<dbReference type="OrthoDB" id="7365796at2759"/>
<feature type="transmembrane region" description="Helical" evidence="5">
    <location>
        <begin position="64"/>
        <end position="84"/>
    </location>
</feature>
<protein>
    <submittedName>
        <fullName evidence="7">Solute carrier family 26 member 10-like protein</fullName>
    </submittedName>
</protein>
<keyword evidence="3 5" id="KW-1133">Transmembrane helix</keyword>
<dbReference type="InterPro" id="IPR036513">
    <property type="entry name" value="STAS_dom_sf"/>
</dbReference>
<keyword evidence="2 5" id="KW-0812">Transmembrane</keyword>
<dbReference type="EMBL" id="NCKU01002198">
    <property type="protein sequence ID" value="RWS10166.1"/>
    <property type="molecule type" value="Genomic_DNA"/>
</dbReference>
<feature type="transmembrane region" description="Helical" evidence="5">
    <location>
        <begin position="284"/>
        <end position="302"/>
    </location>
</feature>
<evidence type="ECO:0000256" key="4">
    <source>
        <dbReference type="ARBA" id="ARBA00023136"/>
    </source>
</evidence>
<evidence type="ECO:0000256" key="5">
    <source>
        <dbReference type="SAM" id="Phobius"/>
    </source>
</evidence>
<dbReference type="STRING" id="1965070.A0A3S3QKH6"/>
<evidence type="ECO:0000313" key="8">
    <source>
        <dbReference type="EMBL" id="RWS10227.1"/>
    </source>
</evidence>
<comment type="caution">
    <text evidence="7">The sequence shown here is derived from an EMBL/GenBank/DDBJ whole genome shotgun (WGS) entry which is preliminary data.</text>
</comment>
<feature type="transmembrane region" description="Helical" evidence="5">
    <location>
        <begin position="406"/>
        <end position="426"/>
    </location>
</feature>
<gene>
    <name evidence="9" type="ORF">B4U79_03261</name>
    <name evidence="8" type="ORF">B4U79_10925</name>
    <name evidence="7" type="ORF">B4U79_14479</name>
</gene>
<dbReference type="Gene3D" id="3.30.750.24">
    <property type="entry name" value="STAS domain"/>
    <property type="match status" value="1"/>
</dbReference>
<dbReference type="EMBL" id="NCKU01002179">
    <property type="protein sequence ID" value="RWS10227.1"/>
    <property type="molecule type" value="Genomic_DNA"/>
</dbReference>
<dbReference type="NCBIfam" id="TIGR00815">
    <property type="entry name" value="sulP"/>
    <property type="match status" value="1"/>
</dbReference>